<evidence type="ECO:0000313" key="17">
    <source>
        <dbReference type="Proteomes" id="UP000265509"/>
    </source>
</evidence>
<dbReference type="AlphaFoldDB" id="A0A3L7E3H1"/>
<dbReference type="Pfam" id="PF00593">
    <property type="entry name" value="TonB_dep_Rec_b-barrel"/>
    <property type="match status" value="1"/>
</dbReference>
<proteinExistence type="inferred from homology"/>
<sequence>MNKQQRFSKKLLATAISAASALTAASALAQPDTLEEVLVTASAREQSMQDIPYNISAMSGTDMEARQITDQAELLRAMSGVSVVDRGYRNSGTVNSIIIRGLNVDNGLNGDIALNAVPTVSTYVDNTPLFANFVLRDIQRVEVLRGPQGTLYGSGSLGGTVRYITNKPTAEALAGQLTAGYGETSGSEGNNTDLFGMINLPLGDSFALRGSVGRIDNDGVIDYVNAYQLNQFGEPLVATDGGCVSPRDASNDAVLNNGACYSNEEDADDVRIDYMRLAAGWDISDELSVIASYHRQEDEIGARRAITEGNNNQPENSELYFEYGDHESGQVLLEPSEREVDLFSLDVEWDLGFATLTSNSSWYDHEGYGESDNGGLWVSGGEEVPEASRDWITAFGYSGWPRPAQRAERGYTDETFVQELRLVSNEPVANFDWLVGAFYLDQDQTVFQDSYNPGMNEFSIACADTGDPVCDNFWPKLYPELSERDLEYRRDVTFEELAIYGELTYNFSDTLRLTGGFRWFDNETVNDTILGFPLGLGATSPRAPQSTDEDDDLLFKLNLSWDMSDNSMVYATYSEGYRRGGANAIPSFENGDNFGEPNAEAIRTFDSDSVNNYEIGIKGQLERSAYTVSVFYVDWQDPQLNTTSAWYGFYMADNGDEASTSGVELELNGKITDALGYHLGYTYVKAELEKDFVSSQTGALIAPEGSTLPGTPENVFSGSLDYVWQLSGGMDVVLRANAYYQSESENFIDEDSLLNEVHDEFWLFNGSLGLVTEHWDVSLYGKNLGDEDGVTGSFPASYWSYDTGNFENWYGNGNRQMITQPRTIGLTANYRF</sequence>
<evidence type="ECO:0000256" key="12">
    <source>
        <dbReference type="RuleBase" id="RU003357"/>
    </source>
</evidence>
<keyword evidence="9 11" id="KW-0472">Membrane</keyword>
<keyword evidence="13" id="KW-0732">Signal</keyword>
<dbReference type="GO" id="GO:0006826">
    <property type="term" value="P:iron ion transport"/>
    <property type="evidence" value="ECO:0007669"/>
    <property type="project" value="UniProtKB-KW"/>
</dbReference>
<evidence type="ECO:0000256" key="11">
    <source>
        <dbReference type="PROSITE-ProRule" id="PRU01360"/>
    </source>
</evidence>
<dbReference type="PANTHER" id="PTHR32552">
    <property type="entry name" value="FERRICHROME IRON RECEPTOR-RELATED"/>
    <property type="match status" value="1"/>
</dbReference>
<dbReference type="CDD" id="cd01347">
    <property type="entry name" value="ligand_gated_channel"/>
    <property type="match status" value="1"/>
</dbReference>
<evidence type="ECO:0000259" key="15">
    <source>
        <dbReference type="Pfam" id="PF07715"/>
    </source>
</evidence>
<evidence type="ECO:0000256" key="7">
    <source>
        <dbReference type="ARBA" id="ARBA00023065"/>
    </source>
</evidence>
<keyword evidence="2 11" id="KW-0813">Transport</keyword>
<evidence type="ECO:0000256" key="4">
    <source>
        <dbReference type="ARBA" id="ARBA00022496"/>
    </source>
</evidence>
<evidence type="ECO:0000256" key="2">
    <source>
        <dbReference type="ARBA" id="ARBA00022448"/>
    </source>
</evidence>
<evidence type="ECO:0000256" key="13">
    <source>
        <dbReference type="SAM" id="SignalP"/>
    </source>
</evidence>
<protein>
    <submittedName>
        <fullName evidence="16">TonB-dependent receptor</fullName>
    </submittedName>
</protein>
<keyword evidence="10 11" id="KW-0998">Cell outer membrane</keyword>
<keyword evidence="4" id="KW-0410">Iron transport</keyword>
<keyword evidence="8 12" id="KW-0798">TonB box</keyword>
<keyword evidence="6" id="KW-0408">Iron</keyword>
<accession>A0A3L7E3H1</accession>
<dbReference type="PANTHER" id="PTHR32552:SF81">
    <property type="entry name" value="TONB-DEPENDENT OUTER MEMBRANE RECEPTOR"/>
    <property type="match status" value="1"/>
</dbReference>
<evidence type="ECO:0000256" key="8">
    <source>
        <dbReference type="ARBA" id="ARBA00023077"/>
    </source>
</evidence>
<dbReference type="InterPro" id="IPR012910">
    <property type="entry name" value="Plug_dom"/>
</dbReference>
<evidence type="ECO:0000259" key="14">
    <source>
        <dbReference type="Pfam" id="PF00593"/>
    </source>
</evidence>
<dbReference type="Pfam" id="PF07715">
    <property type="entry name" value="Plug"/>
    <property type="match status" value="1"/>
</dbReference>
<name>A0A3L7E3H1_9GAMM</name>
<reference evidence="16 17" key="1">
    <citation type="submission" date="2018-07" db="EMBL/GenBank/DDBJ databases">
        <title>Halioglobus sp. genome submission.</title>
        <authorList>
            <person name="Ye M.-Q."/>
            <person name="Du Z.-J."/>
        </authorList>
    </citation>
    <scope>NUCLEOTIDE SEQUENCE [LARGE SCALE GENOMIC DNA]</scope>
    <source>
        <strain evidence="16 17">U0301</strain>
    </source>
</reference>
<keyword evidence="7" id="KW-0406">Ion transport</keyword>
<dbReference type="RefSeq" id="WP_117952588.1">
    <property type="nucleotide sequence ID" value="NZ_QRAN01000002.1"/>
</dbReference>
<organism evidence="16 17">
    <name type="scientific">Seongchinamella sediminis</name>
    <dbReference type="NCBI Taxonomy" id="2283635"/>
    <lineage>
        <taxon>Bacteria</taxon>
        <taxon>Pseudomonadati</taxon>
        <taxon>Pseudomonadota</taxon>
        <taxon>Gammaproteobacteria</taxon>
        <taxon>Cellvibrionales</taxon>
        <taxon>Halieaceae</taxon>
        <taxon>Seongchinamella</taxon>
    </lineage>
</organism>
<dbReference type="GO" id="GO:0009279">
    <property type="term" value="C:cell outer membrane"/>
    <property type="evidence" value="ECO:0007669"/>
    <property type="project" value="UniProtKB-SubCell"/>
</dbReference>
<dbReference type="Gene3D" id="2.40.170.20">
    <property type="entry name" value="TonB-dependent receptor, beta-barrel domain"/>
    <property type="match status" value="1"/>
</dbReference>
<dbReference type="InterPro" id="IPR039426">
    <property type="entry name" value="TonB-dep_rcpt-like"/>
</dbReference>
<evidence type="ECO:0000256" key="10">
    <source>
        <dbReference type="ARBA" id="ARBA00023237"/>
    </source>
</evidence>
<feature type="domain" description="TonB-dependent receptor-like beta-barrel" evidence="14">
    <location>
        <begin position="337"/>
        <end position="784"/>
    </location>
</feature>
<feature type="domain" description="TonB-dependent receptor plug" evidence="15">
    <location>
        <begin position="48"/>
        <end position="160"/>
    </location>
</feature>
<feature type="chain" id="PRO_5018330064" evidence="13">
    <location>
        <begin position="30"/>
        <end position="832"/>
    </location>
</feature>
<feature type="signal peptide" evidence="13">
    <location>
        <begin position="1"/>
        <end position="29"/>
    </location>
</feature>
<gene>
    <name evidence="16" type="ORF">DWB85_02325</name>
</gene>
<dbReference type="PROSITE" id="PS52016">
    <property type="entry name" value="TONB_DEPENDENT_REC_3"/>
    <property type="match status" value="1"/>
</dbReference>
<dbReference type="InterPro" id="IPR000531">
    <property type="entry name" value="Beta-barrel_TonB"/>
</dbReference>
<evidence type="ECO:0000313" key="16">
    <source>
        <dbReference type="EMBL" id="RLQ23410.1"/>
    </source>
</evidence>
<dbReference type="InterPro" id="IPR036942">
    <property type="entry name" value="Beta-barrel_TonB_sf"/>
</dbReference>
<keyword evidence="16" id="KW-0675">Receptor</keyword>
<comment type="caution">
    <text evidence="16">The sequence shown here is derived from an EMBL/GenBank/DDBJ whole genome shotgun (WGS) entry which is preliminary data.</text>
</comment>
<evidence type="ECO:0000256" key="5">
    <source>
        <dbReference type="ARBA" id="ARBA00022692"/>
    </source>
</evidence>
<evidence type="ECO:0000256" key="3">
    <source>
        <dbReference type="ARBA" id="ARBA00022452"/>
    </source>
</evidence>
<keyword evidence="5 11" id="KW-0812">Transmembrane</keyword>
<dbReference type="Proteomes" id="UP000265509">
    <property type="component" value="Unassembled WGS sequence"/>
</dbReference>
<keyword evidence="17" id="KW-1185">Reference proteome</keyword>
<evidence type="ECO:0000256" key="6">
    <source>
        <dbReference type="ARBA" id="ARBA00023004"/>
    </source>
</evidence>
<dbReference type="EMBL" id="QRAN01000002">
    <property type="protein sequence ID" value="RLQ23410.1"/>
    <property type="molecule type" value="Genomic_DNA"/>
</dbReference>
<dbReference type="OrthoDB" id="127311at2"/>
<evidence type="ECO:0000256" key="9">
    <source>
        <dbReference type="ARBA" id="ARBA00023136"/>
    </source>
</evidence>
<dbReference type="SUPFAM" id="SSF56935">
    <property type="entry name" value="Porins"/>
    <property type="match status" value="1"/>
</dbReference>
<comment type="subcellular location">
    <subcellularLocation>
        <location evidence="1 11">Cell outer membrane</location>
        <topology evidence="1 11">Multi-pass membrane protein</topology>
    </subcellularLocation>
</comment>
<evidence type="ECO:0000256" key="1">
    <source>
        <dbReference type="ARBA" id="ARBA00004571"/>
    </source>
</evidence>
<comment type="similarity">
    <text evidence="11 12">Belongs to the TonB-dependent receptor family.</text>
</comment>
<keyword evidence="3 11" id="KW-1134">Transmembrane beta strand</keyword>